<proteinExistence type="predicted"/>
<reference evidence="2" key="1">
    <citation type="journal article" date="2005" name="PLoS Biol.">
        <title>The genomes of Oryza sativa: a history of duplications.</title>
        <authorList>
            <person name="Yu J."/>
            <person name="Wang J."/>
            <person name="Lin W."/>
            <person name="Li S."/>
            <person name="Li H."/>
            <person name="Zhou J."/>
            <person name="Ni P."/>
            <person name="Dong W."/>
            <person name="Hu S."/>
            <person name="Zeng C."/>
            <person name="Zhang J."/>
            <person name="Zhang Y."/>
            <person name="Li R."/>
            <person name="Xu Z."/>
            <person name="Li S."/>
            <person name="Li X."/>
            <person name="Zheng H."/>
            <person name="Cong L."/>
            <person name="Lin L."/>
            <person name="Yin J."/>
            <person name="Geng J."/>
            <person name="Li G."/>
            <person name="Shi J."/>
            <person name="Liu J."/>
            <person name="Lv H."/>
            <person name="Li J."/>
            <person name="Wang J."/>
            <person name="Deng Y."/>
            <person name="Ran L."/>
            <person name="Shi X."/>
            <person name="Wang X."/>
            <person name="Wu Q."/>
            <person name="Li C."/>
            <person name="Ren X."/>
            <person name="Wang J."/>
            <person name="Wang X."/>
            <person name="Li D."/>
            <person name="Liu D."/>
            <person name="Zhang X."/>
            <person name="Ji Z."/>
            <person name="Zhao W."/>
            <person name="Sun Y."/>
            <person name="Zhang Z."/>
            <person name="Bao J."/>
            <person name="Han Y."/>
            <person name="Dong L."/>
            <person name="Ji J."/>
            <person name="Chen P."/>
            <person name="Wu S."/>
            <person name="Liu J."/>
            <person name="Xiao Y."/>
            <person name="Bu D."/>
            <person name="Tan J."/>
            <person name="Yang L."/>
            <person name="Ye C."/>
            <person name="Zhang J."/>
            <person name="Xu J."/>
            <person name="Zhou Y."/>
            <person name="Yu Y."/>
            <person name="Zhang B."/>
            <person name="Zhuang S."/>
            <person name="Wei H."/>
            <person name="Liu B."/>
            <person name="Lei M."/>
            <person name="Yu H."/>
            <person name="Li Y."/>
            <person name="Xu H."/>
            <person name="Wei S."/>
            <person name="He X."/>
            <person name="Fang L."/>
            <person name="Zhang Z."/>
            <person name="Zhang Y."/>
            <person name="Huang X."/>
            <person name="Su Z."/>
            <person name="Tong W."/>
            <person name="Li J."/>
            <person name="Tong Z."/>
            <person name="Li S."/>
            <person name="Ye J."/>
            <person name="Wang L."/>
            <person name="Fang L."/>
            <person name="Lei T."/>
            <person name="Chen C."/>
            <person name="Chen H."/>
            <person name="Xu Z."/>
            <person name="Li H."/>
            <person name="Huang H."/>
            <person name="Zhang F."/>
            <person name="Xu H."/>
            <person name="Li N."/>
            <person name="Zhao C."/>
            <person name="Li S."/>
            <person name="Dong L."/>
            <person name="Huang Y."/>
            <person name="Li L."/>
            <person name="Xi Y."/>
            <person name="Qi Q."/>
            <person name="Li W."/>
            <person name="Zhang B."/>
            <person name="Hu W."/>
            <person name="Zhang Y."/>
            <person name="Tian X."/>
            <person name="Jiao Y."/>
            <person name="Liang X."/>
            <person name="Jin J."/>
            <person name="Gao L."/>
            <person name="Zheng W."/>
            <person name="Hao B."/>
            <person name="Liu S."/>
            <person name="Wang W."/>
            <person name="Yuan L."/>
            <person name="Cao M."/>
            <person name="McDermott J."/>
            <person name="Samudrala R."/>
            <person name="Wang J."/>
            <person name="Wong G.K."/>
            <person name="Yang H."/>
        </authorList>
    </citation>
    <scope>NUCLEOTIDE SEQUENCE [LARGE SCALE GENOMIC DNA]</scope>
</reference>
<dbReference type="AlphaFoldDB" id="B9G7A5"/>
<dbReference type="Proteomes" id="UP000007752">
    <property type="component" value="Chromosome 10"/>
</dbReference>
<sequence>MRGERGETSVELVAGVGVRQGIWGVASICTTAVVRRETRGQSGAGAPSTRHPIHQATDAAAAVLLLLPRPDQVSPRPDLVSSMALSSMQRAGRRTPAVEGRQSGTGVEGRESEADVDLADGDEASSAMGKGREEREGR</sequence>
<accession>B9G7A5</accession>
<protein>
    <submittedName>
        <fullName evidence="2">Uncharacterized protein</fullName>
    </submittedName>
</protein>
<gene>
    <name evidence="2" type="ORF">OsJ_30560</name>
</gene>
<evidence type="ECO:0000313" key="2">
    <source>
        <dbReference type="EMBL" id="EEE50490.1"/>
    </source>
</evidence>
<evidence type="ECO:0000256" key="1">
    <source>
        <dbReference type="SAM" id="MobiDB-lite"/>
    </source>
</evidence>
<feature type="region of interest" description="Disordered" evidence="1">
    <location>
        <begin position="84"/>
        <end position="138"/>
    </location>
</feature>
<feature type="compositionally biased region" description="Acidic residues" evidence="1">
    <location>
        <begin position="114"/>
        <end position="123"/>
    </location>
</feature>
<dbReference type="EMBL" id="CM000147">
    <property type="protein sequence ID" value="EEE50490.1"/>
    <property type="molecule type" value="Genomic_DNA"/>
</dbReference>
<organism evidence="2">
    <name type="scientific">Oryza sativa subsp. japonica</name>
    <name type="common">Rice</name>
    <dbReference type="NCBI Taxonomy" id="39947"/>
    <lineage>
        <taxon>Eukaryota</taxon>
        <taxon>Viridiplantae</taxon>
        <taxon>Streptophyta</taxon>
        <taxon>Embryophyta</taxon>
        <taxon>Tracheophyta</taxon>
        <taxon>Spermatophyta</taxon>
        <taxon>Magnoliopsida</taxon>
        <taxon>Liliopsida</taxon>
        <taxon>Poales</taxon>
        <taxon>Poaceae</taxon>
        <taxon>BOP clade</taxon>
        <taxon>Oryzoideae</taxon>
        <taxon>Oryzeae</taxon>
        <taxon>Oryzinae</taxon>
        <taxon>Oryza</taxon>
        <taxon>Oryza sativa</taxon>
    </lineage>
</organism>
<reference evidence="2" key="2">
    <citation type="submission" date="2008-12" db="EMBL/GenBank/DDBJ databases">
        <title>Improved gene annotation of the rice (Oryza sativa) genomes.</title>
        <authorList>
            <person name="Wang J."/>
            <person name="Li R."/>
            <person name="Fan W."/>
            <person name="Huang Q."/>
            <person name="Zhang J."/>
            <person name="Zhou Y."/>
            <person name="Hu Y."/>
            <person name="Zi S."/>
            <person name="Li J."/>
            <person name="Ni P."/>
            <person name="Zheng H."/>
            <person name="Zhang Y."/>
            <person name="Zhao M."/>
            <person name="Hao Q."/>
            <person name="McDermott J."/>
            <person name="Samudrala R."/>
            <person name="Kristiansen K."/>
            <person name="Wong G.K.-S."/>
        </authorList>
    </citation>
    <scope>NUCLEOTIDE SEQUENCE</scope>
</reference>
<name>B9G7A5_ORYSJ</name>